<evidence type="ECO:0000256" key="2">
    <source>
        <dbReference type="SAM" id="Phobius"/>
    </source>
</evidence>
<feature type="transmembrane region" description="Helical" evidence="2">
    <location>
        <begin position="146"/>
        <end position="166"/>
    </location>
</feature>
<reference evidence="3 4" key="1">
    <citation type="journal article" date="2015" name="Genome Biol. Evol.">
        <title>Comparative Genomics of a Bacterivorous Green Alga Reveals Evolutionary Causalities and Consequences of Phago-Mixotrophic Mode of Nutrition.</title>
        <authorList>
            <person name="Burns J.A."/>
            <person name="Paasch A."/>
            <person name="Narechania A."/>
            <person name="Kim E."/>
        </authorList>
    </citation>
    <scope>NUCLEOTIDE SEQUENCE [LARGE SCALE GENOMIC DNA]</scope>
    <source>
        <strain evidence="3 4">PLY_AMNH</strain>
    </source>
</reference>
<feature type="transmembrane region" description="Helical" evidence="2">
    <location>
        <begin position="187"/>
        <end position="211"/>
    </location>
</feature>
<keyword evidence="4" id="KW-1185">Reference proteome</keyword>
<accession>A0AAE0BQW0</accession>
<sequence length="447" mass="49135">MRAETRLQLRNHLRNAYQNLGKPQSNPGAGGKYGAVVDGSDLGSLPGDPPGQDAKCAIMSSLPGDMYKHYAEDYAVPEYGAVRNWFDRVPFKTILAVLLSMACSIAFLLRVGEVHRSIDNLLDMRQFEDARDDGEYYTKPRPAVEFNVAFLSIFLCVSTLWSALVVHYKLHQEVPHIHAQKERSWSWYMTSTVTVTSGLSVTGCVIGTLLVTAYFSAAWIFYASATVTGGIDAAVLEFDQTDRLTVAERLDEEEAAFVKMTTDLHNKISDSNEVVSSLDAVCGQRLTVGYPGSWESSQTAAGTRRLHQTSIPVSSPSPPPPSPGHPPPPTPPPLDVWKTSVEDLEGIAKDNDLYGLNTTLTLARQAVVDGGNLEAFCEDGQLGTIKQELKVAQDYVNLAFTKKFQHDTIEKICYGSRCLNLSPYDWVWSHFDKVCICDEGGCCIPLA</sequence>
<organism evidence="3 4">
    <name type="scientific">Cymbomonas tetramitiformis</name>
    <dbReference type="NCBI Taxonomy" id="36881"/>
    <lineage>
        <taxon>Eukaryota</taxon>
        <taxon>Viridiplantae</taxon>
        <taxon>Chlorophyta</taxon>
        <taxon>Pyramimonadophyceae</taxon>
        <taxon>Pyramimonadales</taxon>
        <taxon>Pyramimonadaceae</taxon>
        <taxon>Cymbomonas</taxon>
    </lineage>
</organism>
<feature type="transmembrane region" description="Helical" evidence="2">
    <location>
        <begin position="93"/>
        <end position="112"/>
    </location>
</feature>
<feature type="region of interest" description="Disordered" evidence="1">
    <location>
        <begin position="293"/>
        <end position="334"/>
    </location>
</feature>
<gene>
    <name evidence="3" type="ORF">CYMTET_49097</name>
</gene>
<name>A0AAE0BQW0_9CHLO</name>
<keyword evidence="2" id="KW-0812">Transmembrane</keyword>
<protein>
    <submittedName>
        <fullName evidence="3">Uncharacterized protein</fullName>
    </submittedName>
</protein>
<evidence type="ECO:0000313" key="4">
    <source>
        <dbReference type="Proteomes" id="UP001190700"/>
    </source>
</evidence>
<evidence type="ECO:0000313" key="3">
    <source>
        <dbReference type="EMBL" id="KAK3241108.1"/>
    </source>
</evidence>
<dbReference type="Proteomes" id="UP001190700">
    <property type="component" value="Unassembled WGS sequence"/>
</dbReference>
<feature type="compositionally biased region" description="Pro residues" evidence="1">
    <location>
        <begin position="315"/>
        <end position="334"/>
    </location>
</feature>
<proteinExistence type="predicted"/>
<evidence type="ECO:0000256" key="1">
    <source>
        <dbReference type="SAM" id="MobiDB-lite"/>
    </source>
</evidence>
<keyword evidence="2" id="KW-0472">Membrane</keyword>
<keyword evidence="2" id="KW-1133">Transmembrane helix</keyword>
<dbReference type="AlphaFoldDB" id="A0AAE0BQW0"/>
<dbReference type="EMBL" id="LGRX02033471">
    <property type="protein sequence ID" value="KAK3241108.1"/>
    <property type="molecule type" value="Genomic_DNA"/>
</dbReference>
<comment type="caution">
    <text evidence="3">The sequence shown here is derived from an EMBL/GenBank/DDBJ whole genome shotgun (WGS) entry which is preliminary data.</text>
</comment>